<dbReference type="InterPro" id="IPR018356">
    <property type="entry name" value="Tscrpt_reg_HTH_DeoR_CS"/>
</dbReference>
<organism evidence="5 6">
    <name type="scientific">Nocardia albiluteola</name>
    <dbReference type="NCBI Taxonomy" id="2842303"/>
    <lineage>
        <taxon>Bacteria</taxon>
        <taxon>Bacillati</taxon>
        <taxon>Actinomycetota</taxon>
        <taxon>Actinomycetes</taxon>
        <taxon>Mycobacteriales</taxon>
        <taxon>Nocardiaceae</taxon>
        <taxon>Nocardia</taxon>
    </lineage>
</organism>
<evidence type="ECO:0000256" key="1">
    <source>
        <dbReference type="ARBA" id="ARBA00023015"/>
    </source>
</evidence>
<keyword evidence="2" id="KW-0238">DNA-binding</keyword>
<evidence type="ECO:0000313" key="6">
    <source>
        <dbReference type="Proteomes" id="UP000733379"/>
    </source>
</evidence>
<dbReference type="PANTHER" id="PTHR34580:SF3">
    <property type="entry name" value="PROTEIN PAFB"/>
    <property type="match status" value="1"/>
</dbReference>
<evidence type="ECO:0000259" key="4">
    <source>
        <dbReference type="PROSITE" id="PS51000"/>
    </source>
</evidence>
<gene>
    <name evidence="5" type="ORF">KO481_33150</name>
</gene>
<reference evidence="5 6" key="1">
    <citation type="submission" date="2021-06" db="EMBL/GenBank/DDBJ databases">
        <title>Actinomycetes sequencing.</title>
        <authorList>
            <person name="Shan Q."/>
        </authorList>
    </citation>
    <scope>NUCLEOTIDE SEQUENCE [LARGE SCALE GENOMIC DNA]</scope>
    <source>
        <strain evidence="5 6">NEAU-G5</strain>
    </source>
</reference>
<dbReference type="InterPro" id="IPR013196">
    <property type="entry name" value="HTH_11"/>
</dbReference>
<dbReference type="InterPro" id="IPR026881">
    <property type="entry name" value="WYL_dom"/>
</dbReference>
<dbReference type="InterPro" id="IPR001034">
    <property type="entry name" value="DeoR_HTH"/>
</dbReference>
<dbReference type="RefSeq" id="WP_215922431.1">
    <property type="nucleotide sequence ID" value="NZ_JAHKNI010000014.1"/>
</dbReference>
<dbReference type="Gene3D" id="1.10.10.10">
    <property type="entry name" value="Winged helix-like DNA-binding domain superfamily/Winged helix DNA-binding domain"/>
    <property type="match status" value="1"/>
</dbReference>
<dbReference type="PROSITE" id="PS51000">
    <property type="entry name" value="HTH_DEOR_2"/>
    <property type="match status" value="1"/>
</dbReference>
<dbReference type="InterPro" id="IPR051534">
    <property type="entry name" value="CBASS_pafABC_assoc_protein"/>
</dbReference>
<dbReference type="PROSITE" id="PS00894">
    <property type="entry name" value="HTH_DEOR_1"/>
    <property type="match status" value="1"/>
</dbReference>
<dbReference type="InterPro" id="IPR036388">
    <property type="entry name" value="WH-like_DNA-bd_sf"/>
</dbReference>
<dbReference type="InterPro" id="IPR036390">
    <property type="entry name" value="WH_DNA-bd_sf"/>
</dbReference>
<evidence type="ECO:0000313" key="5">
    <source>
        <dbReference type="EMBL" id="MBU3066355.1"/>
    </source>
</evidence>
<dbReference type="SUPFAM" id="SSF46785">
    <property type="entry name" value="Winged helix' DNA-binding domain"/>
    <property type="match status" value="1"/>
</dbReference>
<feature type="domain" description="HTH deoR-type" evidence="4">
    <location>
        <begin position="5"/>
        <end position="60"/>
    </location>
</feature>
<keyword evidence="6" id="KW-1185">Reference proteome</keyword>
<proteinExistence type="predicted"/>
<dbReference type="Pfam" id="PF08279">
    <property type="entry name" value="HTH_11"/>
    <property type="match status" value="1"/>
</dbReference>
<keyword evidence="1" id="KW-0805">Transcription regulation</keyword>
<sequence>MPDTTPARLLRLLSLLQMHRAWTGTELAERLAVTTRTVRRDVDRLRALGYPVHAMMGPVGGYRLGAGAALPPLLLDDDEAVAVTLGLQANTTSTVAGIEDASVRALTKVEQVLPARLRHRVDMLRGAVVTMSPRHDPAPAVDAGTLTAISAAIRVAETLRFDYTSHTGEQARRAVEPHRIAHWGDRWYLVGWDTGRADWRTFRIDRISLRTPNGPRFTPRSSPDGDVAAYLRRTLGFAMWPYRCIIRVHAPAEALTGRAQGIVTPIDEHTCRLEMATDSYALAALAIGILDLDFDVESPPELSTHLRALAARFTRATGAH</sequence>
<evidence type="ECO:0000256" key="2">
    <source>
        <dbReference type="ARBA" id="ARBA00023125"/>
    </source>
</evidence>
<accession>A0ABS6BAC2</accession>
<dbReference type="Proteomes" id="UP000733379">
    <property type="component" value="Unassembled WGS sequence"/>
</dbReference>
<comment type="caution">
    <text evidence="5">The sequence shown here is derived from an EMBL/GenBank/DDBJ whole genome shotgun (WGS) entry which is preliminary data.</text>
</comment>
<name>A0ABS6BAC2_9NOCA</name>
<dbReference type="PROSITE" id="PS52050">
    <property type="entry name" value="WYL"/>
    <property type="match status" value="1"/>
</dbReference>
<dbReference type="EMBL" id="JAHKNI010000014">
    <property type="protein sequence ID" value="MBU3066355.1"/>
    <property type="molecule type" value="Genomic_DNA"/>
</dbReference>
<protein>
    <submittedName>
        <fullName evidence="5">WYL domain-containing protein</fullName>
    </submittedName>
</protein>
<evidence type="ECO:0000256" key="3">
    <source>
        <dbReference type="ARBA" id="ARBA00023163"/>
    </source>
</evidence>
<dbReference type="Pfam" id="PF13280">
    <property type="entry name" value="WYL"/>
    <property type="match status" value="1"/>
</dbReference>
<dbReference type="PANTHER" id="PTHR34580">
    <property type="match status" value="1"/>
</dbReference>
<keyword evidence="3" id="KW-0804">Transcription</keyword>